<evidence type="ECO:0000256" key="12">
    <source>
        <dbReference type="SAM" id="Phobius"/>
    </source>
</evidence>
<gene>
    <name evidence="13" type="ORF">Zm00014a_019759</name>
</gene>
<feature type="compositionally biased region" description="Acidic residues" evidence="11">
    <location>
        <begin position="344"/>
        <end position="364"/>
    </location>
</feature>
<evidence type="ECO:0000256" key="5">
    <source>
        <dbReference type="ARBA" id="ARBA00022692"/>
    </source>
</evidence>
<keyword evidence="5 12" id="KW-0812">Transmembrane</keyword>
<evidence type="ECO:0000313" key="13">
    <source>
        <dbReference type="EMBL" id="PWZ52991.1"/>
    </source>
</evidence>
<feature type="transmembrane region" description="Helical" evidence="12">
    <location>
        <begin position="162"/>
        <end position="184"/>
    </location>
</feature>
<evidence type="ECO:0000256" key="4">
    <source>
        <dbReference type="ARBA" id="ARBA00022448"/>
    </source>
</evidence>
<feature type="region of interest" description="Disordered" evidence="11">
    <location>
        <begin position="1"/>
        <end position="42"/>
    </location>
</feature>
<feature type="compositionally biased region" description="Low complexity" evidence="11">
    <location>
        <begin position="1"/>
        <end position="12"/>
    </location>
</feature>
<protein>
    <recommendedName>
        <fullName evidence="3">Translocation protein SEC62</fullName>
    </recommendedName>
</protein>
<keyword evidence="6" id="KW-0256">Endoplasmic reticulum</keyword>
<name>A0A317Y5D0_MAIZE</name>
<evidence type="ECO:0000256" key="8">
    <source>
        <dbReference type="ARBA" id="ARBA00022989"/>
    </source>
</evidence>
<evidence type="ECO:0000256" key="7">
    <source>
        <dbReference type="ARBA" id="ARBA00022927"/>
    </source>
</evidence>
<keyword evidence="10 12" id="KW-0472">Membrane</keyword>
<dbReference type="Proteomes" id="UP000251960">
    <property type="component" value="Chromosome 1"/>
</dbReference>
<dbReference type="InterPro" id="IPR004728">
    <property type="entry name" value="Sec62"/>
</dbReference>
<keyword evidence="9" id="KW-0811">Translocation</keyword>
<comment type="similarity">
    <text evidence="2">Belongs to the SEC62 family.</text>
</comment>
<feature type="transmembrane region" description="Helical" evidence="12">
    <location>
        <begin position="190"/>
        <end position="221"/>
    </location>
</feature>
<keyword evidence="7" id="KW-0653">Protein transport</keyword>
<dbReference type="PANTHER" id="PTHR12443">
    <property type="entry name" value="TRANSLOCATION PROTEIN SEC62"/>
    <property type="match status" value="1"/>
</dbReference>
<evidence type="ECO:0000256" key="1">
    <source>
        <dbReference type="ARBA" id="ARBA00004477"/>
    </source>
</evidence>
<dbReference type="PANTHER" id="PTHR12443:SF9">
    <property type="entry name" value="TRANSLOCATION PROTEIN SEC62"/>
    <property type="match status" value="1"/>
</dbReference>
<dbReference type="AlphaFoldDB" id="A0A317Y5D0"/>
<dbReference type="GO" id="GO:0015031">
    <property type="term" value="P:protein transport"/>
    <property type="evidence" value="ECO:0007669"/>
    <property type="project" value="UniProtKB-KW"/>
</dbReference>
<proteinExistence type="inferred from homology"/>
<comment type="subcellular location">
    <subcellularLocation>
        <location evidence="1">Endoplasmic reticulum membrane</location>
        <topology evidence="1">Multi-pass membrane protein</topology>
    </subcellularLocation>
</comment>
<dbReference type="ExpressionAtlas" id="A0A317Y5D0">
    <property type="expression patterns" value="baseline and differential"/>
</dbReference>
<keyword evidence="4" id="KW-0813">Transport</keyword>
<organism evidence="13">
    <name type="scientific">Zea mays</name>
    <name type="common">Maize</name>
    <dbReference type="NCBI Taxonomy" id="4577"/>
    <lineage>
        <taxon>Eukaryota</taxon>
        <taxon>Viridiplantae</taxon>
        <taxon>Streptophyta</taxon>
        <taxon>Embryophyta</taxon>
        <taxon>Tracheophyta</taxon>
        <taxon>Spermatophyta</taxon>
        <taxon>Magnoliopsida</taxon>
        <taxon>Liliopsida</taxon>
        <taxon>Poales</taxon>
        <taxon>Poaceae</taxon>
        <taxon>PACMAD clade</taxon>
        <taxon>Panicoideae</taxon>
        <taxon>Andropogonodae</taxon>
        <taxon>Andropogoneae</taxon>
        <taxon>Tripsacinae</taxon>
        <taxon>Zea</taxon>
    </lineage>
</organism>
<evidence type="ECO:0000256" key="3">
    <source>
        <dbReference type="ARBA" id="ARBA00021257"/>
    </source>
</evidence>
<dbReference type="EMBL" id="NCVQ01000001">
    <property type="protein sequence ID" value="PWZ52991.1"/>
    <property type="molecule type" value="Genomic_DNA"/>
</dbReference>
<comment type="caution">
    <text evidence="13">The sequence shown here is derived from an EMBL/GenBank/DDBJ whole genome shotgun (WGS) entry which is preliminary data.</text>
</comment>
<dbReference type="Pfam" id="PF03839">
    <property type="entry name" value="Sec62"/>
    <property type="match status" value="1"/>
</dbReference>
<feature type="region of interest" description="Disordered" evidence="11">
    <location>
        <begin position="322"/>
        <end position="372"/>
    </location>
</feature>
<reference evidence="13" key="1">
    <citation type="journal article" date="2018" name="Nat. Genet.">
        <title>Extensive intraspecific gene order and gene structural variations between Mo17 and other maize genomes.</title>
        <authorList>
            <person name="Sun S."/>
            <person name="Zhou Y."/>
            <person name="Chen J."/>
            <person name="Shi J."/>
            <person name="Zhao H."/>
            <person name="Zhao H."/>
            <person name="Song W."/>
            <person name="Zhang M."/>
            <person name="Cui Y."/>
            <person name="Dong X."/>
            <person name="Liu H."/>
            <person name="Ma X."/>
            <person name="Jiao Y."/>
            <person name="Wang B."/>
            <person name="Wei X."/>
            <person name="Stein J.C."/>
            <person name="Glaubitz J.C."/>
            <person name="Lu F."/>
            <person name="Yu G."/>
            <person name="Liang C."/>
            <person name="Fengler K."/>
            <person name="Li B."/>
            <person name="Rafalski A."/>
            <person name="Schnable P.S."/>
            <person name="Ware D.H."/>
            <person name="Buckler E.S."/>
            <person name="Lai J."/>
        </authorList>
    </citation>
    <scope>NUCLEOTIDE SEQUENCE [LARGE SCALE GENOMIC DNA]</scope>
    <source>
        <tissue evidence="13">Seedling</tissue>
    </source>
</reference>
<evidence type="ECO:0000256" key="2">
    <source>
        <dbReference type="ARBA" id="ARBA00010604"/>
    </source>
</evidence>
<evidence type="ECO:0000256" key="10">
    <source>
        <dbReference type="ARBA" id="ARBA00023136"/>
    </source>
</evidence>
<accession>A0A317Y5D0</accession>
<dbReference type="GO" id="GO:0005789">
    <property type="term" value="C:endoplasmic reticulum membrane"/>
    <property type="evidence" value="ECO:0007669"/>
    <property type="project" value="UniProtKB-SubCell"/>
</dbReference>
<evidence type="ECO:0000256" key="9">
    <source>
        <dbReference type="ARBA" id="ARBA00023010"/>
    </source>
</evidence>
<sequence length="372" mass="42306">MAGKGAKATAAKSADKDKGKKTGGPVSRSSRAAPQEKSAPKKDVYQLFAEKVRDNKQLESRWAIMQETRVEYFRGKDFNTFVKNHPEVREILGPDKELEVEDIVNTLLTKNLVIRCDRVMKTVRPGKKKLSSWPAHLEIHNEQVFTENDGFFAWMFLKRRTLWQTILSFVWPLFALAVCLFPVYPYQCKIVVLYSCAGALLFIVSILLLRAAIFGILWVLLGKRVWFFPNINAEETTFRELVRFWPEKDEGERPKWTSRLFYALVALLVILLLRHHAPDEAARARYQKKVSNIIDDVLEWSPKLAISGMIEKHTGANITEESNYTSRAASSHMPPSTEGKASEDMDVDGDTEASLDETQDNEYADDTRSSGA</sequence>
<evidence type="ECO:0000256" key="6">
    <source>
        <dbReference type="ARBA" id="ARBA00022824"/>
    </source>
</evidence>
<evidence type="ECO:0000256" key="11">
    <source>
        <dbReference type="SAM" id="MobiDB-lite"/>
    </source>
</evidence>
<feature type="transmembrane region" description="Helical" evidence="12">
    <location>
        <begin position="260"/>
        <end position="277"/>
    </location>
</feature>
<keyword evidence="8 12" id="KW-1133">Transmembrane helix</keyword>